<feature type="region of interest" description="Disordered" evidence="3">
    <location>
        <begin position="57"/>
        <end position="117"/>
    </location>
</feature>
<feature type="compositionally biased region" description="Polar residues" evidence="3">
    <location>
        <begin position="99"/>
        <end position="116"/>
    </location>
</feature>
<reference evidence="4" key="1">
    <citation type="submission" date="2021-01" db="EMBL/GenBank/DDBJ databases">
        <authorList>
            <person name="Kaushik A."/>
        </authorList>
    </citation>
    <scope>NUCLEOTIDE SEQUENCE</scope>
    <source>
        <strain evidence="4">AG4-RS23</strain>
    </source>
</reference>
<gene>
    <name evidence="4" type="ORF">RDB_LOCUS499</name>
</gene>
<dbReference type="Pfam" id="PF11951">
    <property type="entry name" value="Fungal_trans_2"/>
    <property type="match status" value="1"/>
</dbReference>
<dbReference type="GO" id="GO:0005634">
    <property type="term" value="C:nucleus"/>
    <property type="evidence" value="ECO:0007669"/>
    <property type="project" value="UniProtKB-SubCell"/>
</dbReference>
<dbReference type="Proteomes" id="UP000663861">
    <property type="component" value="Unassembled WGS sequence"/>
</dbReference>
<sequence length="588" mass="65121">MFASLRSTTGCAACKTRARNINRRKKCDETKPQCLRCLASRRSCSYEYIEYPEDGRRRVKRTKPAPRTASEGLVIASRSGLPSTSGTTTTPSISGQSTALAPSNLPETLNGESYSDPNHIVLHSAATPLNSLIHPQKVPSGPSHSLTSSNLVPWSPEIIPAATCLTLQESTILSYEDEDEDGDPEGVRALLCPILTMDKNVKDNTLPFVLHCHFQWAIVRVFVPLKIAHGTREQVIAQFSSKKTRTRSILIANVMDVFTRNLSIDSARMFILDQLVLDGHNGGSSLVSAVSSAPALNRHQAMHMLNTILETFALQIFTQPLAACIQTLDYAAPVFRCACSEPPGQPINLANIMLESNISLQYFANLDIIQSVTSGRPTHVQYEVPFSPELCEQTYLLQDSYSLQWYLGFPVQFILLFAWINSMCEIPGASDNSELVTWIETILPQIKIATDGSGDPLLRIGRMVVQECWRFAVLIYLYMVLCKADAHDPRVKRAQQGFMRLVRGVKPGRNPDAHLSPSMVVAGVATILEQDRDTLRQRILGIQEFTGRGTVGNDYVLELEDIWARTKDEGRPAVWSDLRIACFNVTGS</sequence>
<dbReference type="PANTHER" id="PTHR37534:SF46">
    <property type="entry name" value="ZN(II)2CYS6 TRANSCRIPTION FACTOR (EUROFUNG)"/>
    <property type="match status" value="1"/>
</dbReference>
<evidence type="ECO:0008006" key="6">
    <source>
        <dbReference type="Google" id="ProtNLM"/>
    </source>
</evidence>
<keyword evidence="2" id="KW-0539">Nucleus</keyword>
<evidence type="ECO:0000313" key="5">
    <source>
        <dbReference type="Proteomes" id="UP000663861"/>
    </source>
</evidence>
<evidence type="ECO:0000256" key="1">
    <source>
        <dbReference type="ARBA" id="ARBA00004123"/>
    </source>
</evidence>
<evidence type="ECO:0000256" key="2">
    <source>
        <dbReference type="ARBA" id="ARBA00023242"/>
    </source>
</evidence>
<proteinExistence type="predicted"/>
<evidence type="ECO:0000313" key="4">
    <source>
        <dbReference type="EMBL" id="CAE6409503.1"/>
    </source>
</evidence>
<name>A0A8H3A6L0_9AGAM</name>
<dbReference type="CDD" id="cd00067">
    <property type="entry name" value="GAL4"/>
    <property type="match status" value="1"/>
</dbReference>
<dbReference type="InterPro" id="IPR021858">
    <property type="entry name" value="Fun_TF"/>
</dbReference>
<dbReference type="InterPro" id="IPR036864">
    <property type="entry name" value="Zn2-C6_fun-type_DNA-bd_sf"/>
</dbReference>
<dbReference type="PANTHER" id="PTHR37534">
    <property type="entry name" value="TRANSCRIPTIONAL ACTIVATOR PROTEIN UGA3"/>
    <property type="match status" value="1"/>
</dbReference>
<organism evidence="4 5">
    <name type="scientific">Rhizoctonia solani</name>
    <dbReference type="NCBI Taxonomy" id="456999"/>
    <lineage>
        <taxon>Eukaryota</taxon>
        <taxon>Fungi</taxon>
        <taxon>Dikarya</taxon>
        <taxon>Basidiomycota</taxon>
        <taxon>Agaricomycotina</taxon>
        <taxon>Agaricomycetes</taxon>
        <taxon>Cantharellales</taxon>
        <taxon>Ceratobasidiaceae</taxon>
        <taxon>Rhizoctonia</taxon>
    </lineage>
</organism>
<comment type="caution">
    <text evidence="4">The sequence shown here is derived from an EMBL/GenBank/DDBJ whole genome shotgun (WGS) entry which is preliminary data.</text>
</comment>
<dbReference type="SUPFAM" id="SSF57701">
    <property type="entry name" value="Zn2/Cys6 DNA-binding domain"/>
    <property type="match status" value="1"/>
</dbReference>
<protein>
    <recommendedName>
        <fullName evidence="6">Zn(2)-C6 fungal-type domain-containing protein</fullName>
    </recommendedName>
</protein>
<dbReference type="InterPro" id="IPR001138">
    <property type="entry name" value="Zn2Cys6_DnaBD"/>
</dbReference>
<feature type="compositionally biased region" description="Low complexity" evidence="3">
    <location>
        <begin position="79"/>
        <end position="98"/>
    </location>
</feature>
<dbReference type="GO" id="GO:0008270">
    <property type="term" value="F:zinc ion binding"/>
    <property type="evidence" value="ECO:0007669"/>
    <property type="project" value="InterPro"/>
</dbReference>
<dbReference type="AlphaFoldDB" id="A0A8H3A6L0"/>
<evidence type="ECO:0000256" key="3">
    <source>
        <dbReference type="SAM" id="MobiDB-lite"/>
    </source>
</evidence>
<accession>A0A8H3A6L0</accession>
<comment type="subcellular location">
    <subcellularLocation>
        <location evidence="1">Nucleus</location>
    </subcellularLocation>
</comment>
<dbReference type="GO" id="GO:0000981">
    <property type="term" value="F:DNA-binding transcription factor activity, RNA polymerase II-specific"/>
    <property type="evidence" value="ECO:0007669"/>
    <property type="project" value="InterPro"/>
</dbReference>
<dbReference type="EMBL" id="CAJMWY010000007">
    <property type="protein sequence ID" value="CAE6409503.1"/>
    <property type="molecule type" value="Genomic_DNA"/>
</dbReference>